<gene>
    <name evidence="2" type="ORF">SAMN05443245_7718</name>
</gene>
<dbReference type="GO" id="GO:0019239">
    <property type="term" value="F:deaminase activity"/>
    <property type="evidence" value="ECO:0007669"/>
    <property type="project" value="TreeGrafter"/>
</dbReference>
<dbReference type="InterPro" id="IPR035959">
    <property type="entry name" value="RutC-like_sf"/>
</dbReference>
<evidence type="ECO:0000313" key="3">
    <source>
        <dbReference type="Proteomes" id="UP000183487"/>
    </source>
</evidence>
<protein>
    <submittedName>
        <fullName evidence="2">Enamine deaminase RidA, house cleaning of reactive enamine intermediates, YjgF/YER057c/UK114 family</fullName>
    </submittedName>
</protein>
<dbReference type="RefSeq" id="WP_074774841.1">
    <property type="nucleotide sequence ID" value="NZ_FNKP01000004.1"/>
</dbReference>
<keyword evidence="3" id="KW-1185">Reference proteome</keyword>
<dbReference type="PANTHER" id="PTHR11803">
    <property type="entry name" value="2-IMINOBUTANOATE/2-IMINOPROPANOATE DEAMINASE RIDA"/>
    <property type="match status" value="1"/>
</dbReference>
<dbReference type="SUPFAM" id="SSF55298">
    <property type="entry name" value="YjgF-like"/>
    <property type="match status" value="1"/>
</dbReference>
<comment type="similarity">
    <text evidence="1">Belongs to the RutC family.</text>
</comment>
<dbReference type="Proteomes" id="UP000183487">
    <property type="component" value="Unassembled WGS sequence"/>
</dbReference>
<dbReference type="GO" id="GO:0005829">
    <property type="term" value="C:cytosol"/>
    <property type="evidence" value="ECO:0007669"/>
    <property type="project" value="TreeGrafter"/>
</dbReference>
<sequence length="129" mass="13994">MTQIIKTHLPEIGQPFSWATHASGVIYTAHGPIRADGSIDIGPIENQARLTFQNLKLTLEAAGASLKDVAQVLIYLIDVEEVRTVDSVYREFFEEPYPNRSTVIAKGLVVPGMKIEIVVYASAPAGLGS</sequence>
<reference evidence="3" key="1">
    <citation type="submission" date="2016-10" db="EMBL/GenBank/DDBJ databases">
        <authorList>
            <person name="Varghese N."/>
            <person name="Submissions S."/>
        </authorList>
    </citation>
    <scope>NUCLEOTIDE SEQUENCE [LARGE SCALE GENOMIC DNA]</scope>
    <source>
        <strain evidence="3">GAS106B</strain>
    </source>
</reference>
<evidence type="ECO:0000256" key="1">
    <source>
        <dbReference type="ARBA" id="ARBA00010552"/>
    </source>
</evidence>
<dbReference type="EMBL" id="FNKP01000004">
    <property type="protein sequence ID" value="SDR55539.1"/>
    <property type="molecule type" value="Genomic_DNA"/>
</dbReference>
<accession>A0A1H1K0N5</accession>
<dbReference type="Gene3D" id="3.30.1330.40">
    <property type="entry name" value="RutC-like"/>
    <property type="match status" value="1"/>
</dbReference>
<organism evidence="2 3">
    <name type="scientific">Paraburkholderia fungorum</name>
    <dbReference type="NCBI Taxonomy" id="134537"/>
    <lineage>
        <taxon>Bacteria</taxon>
        <taxon>Pseudomonadati</taxon>
        <taxon>Pseudomonadota</taxon>
        <taxon>Betaproteobacteria</taxon>
        <taxon>Burkholderiales</taxon>
        <taxon>Burkholderiaceae</taxon>
        <taxon>Paraburkholderia</taxon>
    </lineage>
</organism>
<dbReference type="CDD" id="cd00448">
    <property type="entry name" value="YjgF_YER057c_UK114_family"/>
    <property type="match status" value="1"/>
</dbReference>
<dbReference type="InterPro" id="IPR006175">
    <property type="entry name" value="YjgF/YER057c/UK114"/>
</dbReference>
<dbReference type="AlphaFoldDB" id="A0A1H1K0N5"/>
<name>A0A1H1K0N5_9BURK</name>
<proteinExistence type="inferred from homology"/>
<dbReference type="PANTHER" id="PTHR11803:SF58">
    <property type="entry name" value="PROTEIN HMF1-RELATED"/>
    <property type="match status" value="1"/>
</dbReference>
<dbReference type="OrthoDB" id="8655901at2"/>
<dbReference type="Pfam" id="PF01042">
    <property type="entry name" value="Ribonuc_L-PSP"/>
    <property type="match status" value="1"/>
</dbReference>
<evidence type="ECO:0000313" key="2">
    <source>
        <dbReference type="EMBL" id="SDR55539.1"/>
    </source>
</evidence>